<dbReference type="Proteomes" id="UP000607653">
    <property type="component" value="Unassembled WGS sequence"/>
</dbReference>
<dbReference type="PANTHER" id="PTHR48161">
    <property type="entry name" value="BNACNNG12870D PROTEIN"/>
    <property type="match status" value="1"/>
</dbReference>
<name>A0A822Y6D9_NELNU</name>
<evidence type="ECO:0000313" key="2">
    <source>
        <dbReference type="EMBL" id="DAD25158.1"/>
    </source>
</evidence>
<gene>
    <name evidence="2" type="ORF">HUJ06_026622</name>
</gene>
<sequence>MTTGFIKMPTGFVTRQLGLLHARFSQSCLEDRPDAVERRPESRFPTGRGTRDGHLKAHHDLQATLARPGKATQLGVREIIVPAASRSLMLPIAPCDLERSRKPSRSSEECQCQLSPHAMKAVAEAPSI</sequence>
<evidence type="ECO:0000256" key="1">
    <source>
        <dbReference type="SAM" id="MobiDB-lite"/>
    </source>
</evidence>
<feature type="region of interest" description="Disordered" evidence="1">
    <location>
        <begin position="30"/>
        <end position="54"/>
    </location>
</feature>
<reference evidence="2 3" key="1">
    <citation type="journal article" date="2020" name="Mol. Biol. Evol.">
        <title>Distinct Expression and Methylation Patterns for Genes with Different Fates following a Single Whole-Genome Duplication in Flowering Plants.</title>
        <authorList>
            <person name="Shi T."/>
            <person name="Rahmani R.S."/>
            <person name="Gugger P.F."/>
            <person name="Wang M."/>
            <person name="Li H."/>
            <person name="Zhang Y."/>
            <person name="Li Z."/>
            <person name="Wang Q."/>
            <person name="Van de Peer Y."/>
            <person name="Marchal K."/>
            <person name="Chen J."/>
        </authorList>
    </citation>
    <scope>NUCLEOTIDE SEQUENCE [LARGE SCALE GENOMIC DNA]</scope>
    <source>
        <tissue evidence="2">Leaf</tissue>
    </source>
</reference>
<keyword evidence="3" id="KW-1185">Reference proteome</keyword>
<evidence type="ECO:0000313" key="3">
    <source>
        <dbReference type="Proteomes" id="UP000607653"/>
    </source>
</evidence>
<feature type="compositionally biased region" description="Basic and acidic residues" evidence="1">
    <location>
        <begin position="30"/>
        <end position="42"/>
    </location>
</feature>
<comment type="caution">
    <text evidence="2">The sequence shown here is derived from an EMBL/GenBank/DDBJ whole genome shotgun (WGS) entry which is preliminary data.</text>
</comment>
<protein>
    <submittedName>
        <fullName evidence="2">Uncharacterized protein</fullName>
    </submittedName>
</protein>
<proteinExistence type="predicted"/>
<dbReference type="EMBL" id="DUZY01000001">
    <property type="protein sequence ID" value="DAD25158.1"/>
    <property type="molecule type" value="Genomic_DNA"/>
</dbReference>
<accession>A0A822Y6D9</accession>
<dbReference type="PANTHER" id="PTHR48161:SF1">
    <property type="entry name" value="(RAPE) HYPOTHETICAL PROTEIN"/>
    <property type="match status" value="1"/>
</dbReference>
<dbReference type="AlphaFoldDB" id="A0A822Y6D9"/>
<organism evidence="2 3">
    <name type="scientific">Nelumbo nucifera</name>
    <name type="common">Sacred lotus</name>
    <dbReference type="NCBI Taxonomy" id="4432"/>
    <lineage>
        <taxon>Eukaryota</taxon>
        <taxon>Viridiplantae</taxon>
        <taxon>Streptophyta</taxon>
        <taxon>Embryophyta</taxon>
        <taxon>Tracheophyta</taxon>
        <taxon>Spermatophyta</taxon>
        <taxon>Magnoliopsida</taxon>
        <taxon>Proteales</taxon>
        <taxon>Nelumbonaceae</taxon>
        <taxon>Nelumbo</taxon>
    </lineage>
</organism>